<keyword evidence="2" id="KW-0812">Transmembrane</keyword>
<keyword evidence="2" id="KW-0472">Membrane</keyword>
<dbReference type="Proteomes" id="UP000268093">
    <property type="component" value="Unassembled WGS sequence"/>
</dbReference>
<feature type="transmembrane region" description="Helical" evidence="2">
    <location>
        <begin position="59"/>
        <end position="81"/>
    </location>
</feature>
<keyword evidence="4" id="KW-1185">Reference proteome</keyword>
<feature type="region of interest" description="Disordered" evidence="1">
    <location>
        <begin position="110"/>
        <end position="168"/>
    </location>
</feature>
<dbReference type="AlphaFoldDB" id="A0A433DE36"/>
<keyword evidence="2" id="KW-1133">Transmembrane helix</keyword>
<sequence>MTVTHSWLMVSTRVINRPIYRGLGTKNPLRFASLQCPFTVSSPPLTLQITTTMKSLSKITLVALLAVFVLATLVNGAPASFSSSTAQARTPPTKARASIVATPHKNAIMETPTNIATTSSSTTTSASPKMKAASPTTSKSANNASGTPTSVTQTQSTGTQASTQSDFFSSDPNGVIDYTILPITTILAGQDVPYNSSAPHSVAGAAWSVAVAGFATLAMFGFGSELEEMLNALRNLSILAYYVDVHK</sequence>
<comment type="caution">
    <text evidence="3">The sequence shown here is derived from an EMBL/GenBank/DDBJ whole genome shotgun (WGS) entry which is preliminary data.</text>
</comment>
<feature type="compositionally biased region" description="Low complexity" evidence="1">
    <location>
        <begin position="145"/>
        <end position="165"/>
    </location>
</feature>
<proteinExistence type="predicted"/>
<evidence type="ECO:0000313" key="3">
    <source>
        <dbReference type="EMBL" id="RUP49088.1"/>
    </source>
</evidence>
<feature type="compositionally biased region" description="Low complexity" evidence="1">
    <location>
        <begin position="116"/>
        <end position="136"/>
    </location>
</feature>
<organism evidence="3 4">
    <name type="scientific">Jimgerdemannia flammicorona</name>
    <dbReference type="NCBI Taxonomy" id="994334"/>
    <lineage>
        <taxon>Eukaryota</taxon>
        <taxon>Fungi</taxon>
        <taxon>Fungi incertae sedis</taxon>
        <taxon>Mucoromycota</taxon>
        <taxon>Mucoromycotina</taxon>
        <taxon>Endogonomycetes</taxon>
        <taxon>Endogonales</taxon>
        <taxon>Endogonaceae</taxon>
        <taxon>Jimgerdemannia</taxon>
    </lineage>
</organism>
<evidence type="ECO:0000256" key="1">
    <source>
        <dbReference type="SAM" id="MobiDB-lite"/>
    </source>
</evidence>
<reference evidence="3 4" key="1">
    <citation type="journal article" date="2018" name="New Phytol.">
        <title>Phylogenomics of Endogonaceae and evolution of mycorrhizas within Mucoromycota.</title>
        <authorList>
            <person name="Chang Y."/>
            <person name="Desiro A."/>
            <person name="Na H."/>
            <person name="Sandor L."/>
            <person name="Lipzen A."/>
            <person name="Clum A."/>
            <person name="Barry K."/>
            <person name="Grigoriev I.V."/>
            <person name="Martin F.M."/>
            <person name="Stajich J.E."/>
            <person name="Smith M.E."/>
            <person name="Bonito G."/>
            <person name="Spatafora J.W."/>
        </authorList>
    </citation>
    <scope>NUCLEOTIDE SEQUENCE [LARGE SCALE GENOMIC DNA]</scope>
    <source>
        <strain evidence="3 4">GMNB39</strain>
    </source>
</reference>
<evidence type="ECO:0000313" key="4">
    <source>
        <dbReference type="Proteomes" id="UP000268093"/>
    </source>
</evidence>
<dbReference type="EMBL" id="RBNI01002620">
    <property type="protein sequence ID" value="RUP49088.1"/>
    <property type="molecule type" value="Genomic_DNA"/>
</dbReference>
<evidence type="ECO:0000256" key="2">
    <source>
        <dbReference type="SAM" id="Phobius"/>
    </source>
</evidence>
<accession>A0A433DE36</accession>
<protein>
    <submittedName>
        <fullName evidence="3">Uncharacterized protein</fullName>
    </submittedName>
</protein>
<name>A0A433DE36_9FUNG</name>
<gene>
    <name evidence="3" type="ORF">BC936DRAFT_143309</name>
</gene>